<comment type="caution">
    <text evidence="2">The sequence shown here is derived from an EMBL/GenBank/DDBJ whole genome shotgun (WGS) entry which is preliminary data.</text>
</comment>
<protein>
    <submittedName>
        <fullName evidence="2">Uncharacterized protein</fullName>
    </submittedName>
</protein>
<evidence type="ECO:0000313" key="2">
    <source>
        <dbReference type="EMBL" id="CAF0809000.1"/>
    </source>
</evidence>
<dbReference type="Proteomes" id="UP000663845">
    <property type="component" value="Unassembled WGS sequence"/>
</dbReference>
<proteinExistence type="predicted"/>
<dbReference type="Proteomes" id="UP000663844">
    <property type="component" value="Unassembled WGS sequence"/>
</dbReference>
<reference evidence="2" key="1">
    <citation type="submission" date="2021-02" db="EMBL/GenBank/DDBJ databases">
        <authorList>
            <person name="Nowell W R."/>
        </authorList>
    </citation>
    <scope>NUCLEOTIDE SEQUENCE</scope>
</reference>
<sequence length="102" mass="11856">MSSFRQQLIILFSVLFLFICIVHSSQVNAEEQHTNEKANVQDEAIAATRLHVLKEILSRRSLYDPAFGDSWSNYLEKRNLFDPAYSDWANSFKRSSEKKSNK</sequence>
<feature type="chain" id="PRO_5035597935" evidence="1">
    <location>
        <begin position="25"/>
        <end position="102"/>
    </location>
</feature>
<name>A0A813T520_9BILA</name>
<feature type="signal peptide" evidence="1">
    <location>
        <begin position="1"/>
        <end position="24"/>
    </location>
</feature>
<gene>
    <name evidence="2" type="ORF">JYZ213_LOCUS5674</name>
    <name evidence="3" type="ORF">OXD698_LOCUS30898</name>
</gene>
<dbReference type="EMBL" id="CAJOAZ010003717">
    <property type="protein sequence ID" value="CAF4024334.1"/>
    <property type="molecule type" value="Genomic_DNA"/>
</dbReference>
<organism evidence="2 4">
    <name type="scientific">Adineta steineri</name>
    <dbReference type="NCBI Taxonomy" id="433720"/>
    <lineage>
        <taxon>Eukaryota</taxon>
        <taxon>Metazoa</taxon>
        <taxon>Spiralia</taxon>
        <taxon>Gnathifera</taxon>
        <taxon>Rotifera</taxon>
        <taxon>Eurotatoria</taxon>
        <taxon>Bdelloidea</taxon>
        <taxon>Adinetida</taxon>
        <taxon>Adinetidae</taxon>
        <taxon>Adineta</taxon>
    </lineage>
</organism>
<evidence type="ECO:0000313" key="4">
    <source>
        <dbReference type="Proteomes" id="UP000663845"/>
    </source>
</evidence>
<dbReference type="AlphaFoldDB" id="A0A813T520"/>
<keyword evidence="1" id="KW-0732">Signal</keyword>
<evidence type="ECO:0000256" key="1">
    <source>
        <dbReference type="SAM" id="SignalP"/>
    </source>
</evidence>
<evidence type="ECO:0000313" key="3">
    <source>
        <dbReference type="EMBL" id="CAF4024334.1"/>
    </source>
</evidence>
<accession>A0A813T520</accession>
<dbReference type="EMBL" id="CAJNOG010000034">
    <property type="protein sequence ID" value="CAF0809000.1"/>
    <property type="molecule type" value="Genomic_DNA"/>
</dbReference>